<dbReference type="Pfam" id="PF00583">
    <property type="entry name" value="Acetyltransf_1"/>
    <property type="match status" value="1"/>
</dbReference>
<feature type="domain" description="ACT" evidence="2">
    <location>
        <begin position="20"/>
        <end position="100"/>
    </location>
</feature>
<evidence type="ECO:0000313" key="3">
    <source>
        <dbReference type="EMBL" id="AXB48563.1"/>
    </source>
</evidence>
<sequence length="351" mass="36556">MVPGVAANTAGHTDTTATWRLRIRMDDSPGTLARVTIRLADLGCNILGLQVMPVPGGVVDELVLRPAAGLSRAELVEALAAEGADCAGVTDADVHELVDPSAAALAAVGRAVDDPAAVADVLREVLAADVVTLVPAAEANPVRTEGGHRRVFPAGRDGALVARRSWAPFVQLEITRAQAMLDLLVAVRANLSGPAVVTCEDGAMVVLRPGRPADADAVFALHSRCSMSTMFHRYHTGVRTVPRRWLHRLLMPPRGLSLLAVAGREVVALGQLIPAATGGTAEVSLLVEDGWQRQGLGTALIGRLAELGAAAGHHELTAVCLPGQDAVRRAALRAGLRAPLPEDGVLRIAIP</sequence>
<dbReference type="InterPro" id="IPR045865">
    <property type="entry name" value="ACT-like_dom_sf"/>
</dbReference>
<evidence type="ECO:0000313" key="4">
    <source>
        <dbReference type="Proteomes" id="UP000250434"/>
    </source>
</evidence>
<feature type="domain" description="N-acetyltransferase" evidence="1">
    <location>
        <begin position="205"/>
        <end position="351"/>
    </location>
</feature>
<dbReference type="Gene3D" id="3.40.630.30">
    <property type="match status" value="1"/>
</dbReference>
<evidence type="ECO:0000259" key="1">
    <source>
        <dbReference type="PROSITE" id="PS51186"/>
    </source>
</evidence>
<dbReference type="Gene3D" id="3.30.70.260">
    <property type="match status" value="1"/>
</dbReference>
<dbReference type="Pfam" id="PF01842">
    <property type="entry name" value="ACT"/>
    <property type="match status" value="1"/>
</dbReference>
<dbReference type="InterPro" id="IPR016181">
    <property type="entry name" value="Acyl_CoA_acyltransferase"/>
</dbReference>
<dbReference type="InterPro" id="IPR000182">
    <property type="entry name" value="GNAT_dom"/>
</dbReference>
<dbReference type="PROSITE" id="PS51671">
    <property type="entry name" value="ACT"/>
    <property type="match status" value="1"/>
</dbReference>
<accession>A0A344LKI9</accession>
<dbReference type="CDD" id="cd04301">
    <property type="entry name" value="NAT_SF"/>
    <property type="match status" value="1"/>
</dbReference>
<organism evidence="3 4">
    <name type="scientific">Amycolatopsis albispora</name>
    <dbReference type="NCBI Taxonomy" id="1804986"/>
    <lineage>
        <taxon>Bacteria</taxon>
        <taxon>Bacillati</taxon>
        <taxon>Actinomycetota</taxon>
        <taxon>Actinomycetes</taxon>
        <taxon>Pseudonocardiales</taxon>
        <taxon>Pseudonocardiaceae</taxon>
        <taxon>Amycolatopsis</taxon>
    </lineage>
</organism>
<dbReference type="KEGG" id="aab:A4R43_16990"/>
<dbReference type="InterPro" id="IPR002912">
    <property type="entry name" value="ACT_dom"/>
</dbReference>
<dbReference type="AlphaFoldDB" id="A0A344LKI9"/>
<dbReference type="SUPFAM" id="SSF55729">
    <property type="entry name" value="Acyl-CoA N-acyltransferases (Nat)"/>
    <property type="match status" value="1"/>
</dbReference>
<dbReference type="EMBL" id="CP015163">
    <property type="protein sequence ID" value="AXB48563.1"/>
    <property type="molecule type" value="Genomic_DNA"/>
</dbReference>
<protein>
    <submittedName>
        <fullName evidence="3">GCN5 family acetyltransferase</fullName>
    </submittedName>
</protein>
<proteinExistence type="predicted"/>
<evidence type="ECO:0000259" key="2">
    <source>
        <dbReference type="PROSITE" id="PS51671"/>
    </source>
</evidence>
<reference evidence="3 4" key="1">
    <citation type="submission" date="2016-04" db="EMBL/GenBank/DDBJ databases">
        <title>Complete genome sequence and analysis of deep-sea sediment isolate, Amycolatopsis sp. WP1.</title>
        <authorList>
            <person name="Wang H."/>
            <person name="Chen S."/>
            <person name="Wu Q."/>
        </authorList>
    </citation>
    <scope>NUCLEOTIDE SEQUENCE [LARGE SCALE GENOMIC DNA]</scope>
    <source>
        <strain evidence="3 4">WP1</strain>
    </source>
</reference>
<keyword evidence="3" id="KW-0808">Transferase</keyword>
<dbReference type="PROSITE" id="PS51186">
    <property type="entry name" value="GNAT"/>
    <property type="match status" value="1"/>
</dbReference>
<gene>
    <name evidence="3" type="ORF">A4R43_16990</name>
</gene>
<name>A0A344LKI9_9PSEU</name>
<dbReference type="GO" id="GO:0016747">
    <property type="term" value="F:acyltransferase activity, transferring groups other than amino-acyl groups"/>
    <property type="evidence" value="ECO:0007669"/>
    <property type="project" value="InterPro"/>
</dbReference>
<dbReference type="SUPFAM" id="SSF55021">
    <property type="entry name" value="ACT-like"/>
    <property type="match status" value="1"/>
</dbReference>
<dbReference type="Proteomes" id="UP000250434">
    <property type="component" value="Chromosome"/>
</dbReference>
<dbReference type="CDD" id="cd02116">
    <property type="entry name" value="ACT"/>
    <property type="match status" value="1"/>
</dbReference>
<keyword evidence="4" id="KW-1185">Reference proteome</keyword>